<evidence type="ECO:0000313" key="3">
    <source>
        <dbReference type="Proteomes" id="UP000076798"/>
    </source>
</evidence>
<dbReference type="AlphaFoldDB" id="A0A165WCV7"/>
<dbReference type="Proteomes" id="UP000076798">
    <property type="component" value="Unassembled WGS sequence"/>
</dbReference>
<dbReference type="STRING" id="1314776.A0A165WCV7"/>
<gene>
    <name evidence="2" type="ORF">SISSUDRAFT_1038771</name>
</gene>
<organism evidence="2 3">
    <name type="scientific">Sistotremastrum suecicum HHB10207 ss-3</name>
    <dbReference type="NCBI Taxonomy" id="1314776"/>
    <lineage>
        <taxon>Eukaryota</taxon>
        <taxon>Fungi</taxon>
        <taxon>Dikarya</taxon>
        <taxon>Basidiomycota</taxon>
        <taxon>Agaricomycotina</taxon>
        <taxon>Agaricomycetes</taxon>
        <taxon>Sistotremastrales</taxon>
        <taxon>Sistotremastraceae</taxon>
        <taxon>Sistotremastrum</taxon>
    </lineage>
</organism>
<keyword evidence="3" id="KW-1185">Reference proteome</keyword>
<protein>
    <submittedName>
        <fullName evidence="2">Uncharacterized protein</fullName>
    </submittedName>
</protein>
<reference evidence="2 3" key="1">
    <citation type="journal article" date="2016" name="Mol. Biol. Evol.">
        <title>Comparative Genomics of Early-Diverging Mushroom-Forming Fungi Provides Insights into the Origins of Lignocellulose Decay Capabilities.</title>
        <authorList>
            <person name="Nagy L.G."/>
            <person name="Riley R."/>
            <person name="Tritt A."/>
            <person name="Adam C."/>
            <person name="Daum C."/>
            <person name="Floudas D."/>
            <person name="Sun H."/>
            <person name="Yadav J.S."/>
            <person name="Pangilinan J."/>
            <person name="Larsson K.H."/>
            <person name="Matsuura K."/>
            <person name="Barry K."/>
            <person name="Labutti K."/>
            <person name="Kuo R."/>
            <person name="Ohm R.A."/>
            <person name="Bhattacharya S.S."/>
            <person name="Shirouzu T."/>
            <person name="Yoshinaga Y."/>
            <person name="Martin F.M."/>
            <person name="Grigoriev I.V."/>
            <person name="Hibbett D.S."/>
        </authorList>
    </citation>
    <scope>NUCLEOTIDE SEQUENCE [LARGE SCALE GENOMIC DNA]</scope>
    <source>
        <strain evidence="2 3">HHB10207 ss-3</strain>
    </source>
</reference>
<evidence type="ECO:0000256" key="1">
    <source>
        <dbReference type="SAM" id="MobiDB-lite"/>
    </source>
</evidence>
<dbReference type="EMBL" id="KV429031">
    <property type="protein sequence ID" value="KZT30995.1"/>
    <property type="molecule type" value="Genomic_DNA"/>
</dbReference>
<proteinExistence type="predicted"/>
<sequence>MEDVVEPPREARMRPADIDAVRVKRSLESEGEGKLTENDDKSIPLDEELWDVENELQSEPFHSSTGDRSSVRNESGGVATGTASIIDLAQGKWYLLVSVQSKRCLHRRQLKTFSPHRIRTFDKKVGERGIDGNGLRGIIKQSKPIEGLTEGLPGFPDPEEPDPFDAFGAASVGRDPRRDLTEALRLRCGWCLAAAWSLFWFAFDTAA</sequence>
<evidence type="ECO:0000313" key="2">
    <source>
        <dbReference type="EMBL" id="KZT30995.1"/>
    </source>
</evidence>
<name>A0A165WCV7_9AGAM</name>
<accession>A0A165WCV7</accession>
<feature type="region of interest" description="Disordered" evidence="1">
    <location>
        <begin position="23"/>
        <end position="44"/>
    </location>
</feature>